<sequence length="55" mass="6329">MLLYTMMKTETTLLTTRTGNAIVVKCHETCAYPEIVLTLPAHRMRYEGSSLWRVP</sequence>
<protein>
    <submittedName>
        <fullName evidence="1">Uncharacterized protein</fullName>
    </submittedName>
</protein>
<dbReference type="AlphaFoldDB" id="A0A9Q1EZQ9"/>
<dbReference type="Proteomes" id="UP001152622">
    <property type="component" value="Chromosome 10"/>
</dbReference>
<gene>
    <name evidence="1" type="ORF">SKAU_G00266450</name>
</gene>
<reference evidence="1" key="1">
    <citation type="journal article" date="2023" name="Science">
        <title>Genome structures resolve the early diversification of teleost fishes.</title>
        <authorList>
            <person name="Parey E."/>
            <person name="Louis A."/>
            <person name="Montfort J."/>
            <person name="Bouchez O."/>
            <person name="Roques C."/>
            <person name="Iampietro C."/>
            <person name="Lluch J."/>
            <person name="Castinel A."/>
            <person name="Donnadieu C."/>
            <person name="Desvignes T."/>
            <person name="Floi Bucao C."/>
            <person name="Jouanno E."/>
            <person name="Wen M."/>
            <person name="Mejri S."/>
            <person name="Dirks R."/>
            <person name="Jansen H."/>
            <person name="Henkel C."/>
            <person name="Chen W.J."/>
            <person name="Zahm M."/>
            <person name="Cabau C."/>
            <person name="Klopp C."/>
            <person name="Thompson A.W."/>
            <person name="Robinson-Rechavi M."/>
            <person name="Braasch I."/>
            <person name="Lecointre G."/>
            <person name="Bobe J."/>
            <person name="Postlethwait J.H."/>
            <person name="Berthelot C."/>
            <person name="Roest Crollius H."/>
            <person name="Guiguen Y."/>
        </authorList>
    </citation>
    <scope>NUCLEOTIDE SEQUENCE</scope>
    <source>
        <strain evidence="1">WJC10195</strain>
    </source>
</reference>
<keyword evidence="2" id="KW-1185">Reference proteome</keyword>
<proteinExistence type="predicted"/>
<name>A0A9Q1EZQ9_SYNKA</name>
<accession>A0A9Q1EZQ9</accession>
<evidence type="ECO:0000313" key="2">
    <source>
        <dbReference type="Proteomes" id="UP001152622"/>
    </source>
</evidence>
<evidence type="ECO:0000313" key="1">
    <source>
        <dbReference type="EMBL" id="KAJ8348056.1"/>
    </source>
</evidence>
<dbReference type="EMBL" id="JAINUF010000010">
    <property type="protein sequence ID" value="KAJ8348056.1"/>
    <property type="molecule type" value="Genomic_DNA"/>
</dbReference>
<organism evidence="1 2">
    <name type="scientific">Synaphobranchus kaupii</name>
    <name type="common">Kaup's arrowtooth eel</name>
    <dbReference type="NCBI Taxonomy" id="118154"/>
    <lineage>
        <taxon>Eukaryota</taxon>
        <taxon>Metazoa</taxon>
        <taxon>Chordata</taxon>
        <taxon>Craniata</taxon>
        <taxon>Vertebrata</taxon>
        <taxon>Euteleostomi</taxon>
        <taxon>Actinopterygii</taxon>
        <taxon>Neopterygii</taxon>
        <taxon>Teleostei</taxon>
        <taxon>Anguilliformes</taxon>
        <taxon>Synaphobranchidae</taxon>
        <taxon>Synaphobranchus</taxon>
    </lineage>
</organism>
<comment type="caution">
    <text evidence="1">The sequence shown here is derived from an EMBL/GenBank/DDBJ whole genome shotgun (WGS) entry which is preliminary data.</text>
</comment>